<accession>A0A8H5NIA3</accession>
<comment type="caution">
    <text evidence="1">The sequence shown here is derived from an EMBL/GenBank/DDBJ whole genome shotgun (WGS) entry which is preliminary data.</text>
</comment>
<evidence type="ECO:0000313" key="1">
    <source>
        <dbReference type="EMBL" id="KAF5567576.1"/>
    </source>
</evidence>
<dbReference type="OrthoDB" id="5094188at2759"/>
<organism evidence="1 2">
    <name type="scientific">Fusarium phyllophilum</name>
    <dbReference type="NCBI Taxonomy" id="47803"/>
    <lineage>
        <taxon>Eukaryota</taxon>
        <taxon>Fungi</taxon>
        <taxon>Dikarya</taxon>
        <taxon>Ascomycota</taxon>
        <taxon>Pezizomycotina</taxon>
        <taxon>Sordariomycetes</taxon>
        <taxon>Hypocreomycetidae</taxon>
        <taxon>Hypocreales</taxon>
        <taxon>Nectriaceae</taxon>
        <taxon>Fusarium</taxon>
        <taxon>Fusarium fujikuroi species complex</taxon>
    </lineage>
</organism>
<name>A0A8H5NIA3_9HYPO</name>
<proteinExistence type="predicted"/>
<keyword evidence="2" id="KW-1185">Reference proteome</keyword>
<dbReference type="EMBL" id="JAAOAQ010000096">
    <property type="protein sequence ID" value="KAF5567576.1"/>
    <property type="molecule type" value="Genomic_DNA"/>
</dbReference>
<reference evidence="1 2" key="1">
    <citation type="submission" date="2020-05" db="EMBL/GenBank/DDBJ databases">
        <title>Identification and distribution of gene clusters putatively required for synthesis of sphingolipid metabolism inhibitors in phylogenetically diverse species of the filamentous fungus Fusarium.</title>
        <authorList>
            <person name="Kim H.-S."/>
            <person name="Busman M."/>
            <person name="Brown D.W."/>
            <person name="Divon H."/>
            <person name="Uhlig S."/>
            <person name="Proctor R.H."/>
        </authorList>
    </citation>
    <scope>NUCLEOTIDE SEQUENCE [LARGE SCALE GENOMIC DNA]</scope>
    <source>
        <strain evidence="1 2">NRRL 13617</strain>
    </source>
</reference>
<sequence length="301" mass="33501">MALNNDLNLKAGLDTVTQDEHDDITSTFEALADAEAASDSTSVLADGADFGSNNLIDNVFYVNIRPNTESLKDSWRQGLKSVTENVDLSSGFFNTRAVKSLNDTVARGEISDKDEIKKANYFAKVINHLVGQAPCVNIKCPRIGTVAVNSQDKRFTTKKEDFHKALISHFTAGLNLPSDILDKFEGLLTNIQNTIKNSPASSWDSIFIYIHVVIYVKDEVLQQWRPYIRTIYFKPSQDLSTYVKDKNNKGAGSEVNVEFQYVQFEGAFNNDLFESVAKTPLLQVQQGATTIKPLNITFNSN</sequence>
<dbReference type="Proteomes" id="UP000582016">
    <property type="component" value="Unassembled WGS sequence"/>
</dbReference>
<protein>
    <submittedName>
        <fullName evidence="1">Uncharacterized protein</fullName>
    </submittedName>
</protein>
<dbReference type="AlphaFoldDB" id="A0A8H5NIA3"/>
<gene>
    <name evidence="1" type="ORF">FPHYL_3198</name>
</gene>
<evidence type="ECO:0000313" key="2">
    <source>
        <dbReference type="Proteomes" id="UP000582016"/>
    </source>
</evidence>